<reference evidence="1 2" key="1">
    <citation type="submission" date="2018-06" db="EMBL/GenBank/DDBJ databases">
        <title>Complete Genomes of Monosporascus.</title>
        <authorList>
            <person name="Robinson A.J."/>
            <person name="Natvig D.O."/>
        </authorList>
    </citation>
    <scope>NUCLEOTIDE SEQUENCE [LARGE SCALE GENOMIC DNA]</scope>
    <source>
        <strain evidence="1 2">CBS 609.92</strain>
    </source>
</reference>
<gene>
    <name evidence="1" type="ORF">DL762_009823</name>
</gene>
<sequence>MVTATRAGARVFDPLGFRHFGWVKLYAWRPDAEGAAAARARLLKADAEDEGWDWVSGAPPECINQRRVAHPGIFNRATAKHNIAAES</sequence>
<accession>A0ABY0GVI2</accession>
<dbReference type="EMBL" id="QJNS01000602">
    <property type="protein sequence ID" value="RYO76327.1"/>
    <property type="molecule type" value="Genomic_DNA"/>
</dbReference>
<dbReference type="Proteomes" id="UP000294003">
    <property type="component" value="Unassembled WGS sequence"/>
</dbReference>
<organism evidence="1 2">
    <name type="scientific">Monosporascus cannonballus</name>
    <dbReference type="NCBI Taxonomy" id="155416"/>
    <lineage>
        <taxon>Eukaryota</taxon>
        <taxon>Fungi</taxon>
        <taxon>Dikarya</taxon>
        <taxon>Ascomycota</taxon>
        <taxon>Pezizomycotina</taxon>
        <taxon>Sordariomycetes</taxon>
        <taxon>Xylariomycetidae</taxon>
        <taxon>Xylariales</taxon>
        <taxon>Xylariales incertae sedis</taxon>
        <taxon>Monosporascus</taxon>
    </lineage>
</organism>
<protein>
    <submittedName>
        <fullName evidence="1">Uncharacterized protein</fullName>
    </submittedName>
</protein>
<comment type="caution">
    <text evidence="1">The sequence shown here is derived from an EMBL/GenBank/DDBJ whole genome shotgun (WGS) entry which is preliminary data.</text>
</comment>
<name>A0ABY0GVI2_9PEZI</name>
<keyword evidence="2" id="KW-1185">Reference proteome</keyword>
<proteinExistence type="predicted"/>
<evidence type="ECO:0000313" key="1">
    <source>
        <dbReference type="EMBL" id="RYO76327.1"/>
    </source>
</evidence>
<evidence type="ECO:0000313" key="2">
    <source>
        <dbReference type="Proteomes" id="UP000294003"/>
    </source>
</evidence>